<keyword evidence="2" id="KW-0808">Transferase</keyword>
<dbReference type="InterPro" id="IPR022496">
    <property type="entry name" value="T6A_TsaB"/>
</dbReference>
<proteinExistence type="predicted"/>
<dbReference type="GO" id="GO:0002949">
    <property type="term" value="P:tRNA threonylcarbamoyladenosine modification"/>
    <property type="evidence" value="ECO:0007669"/>
    <property type="project" value="InterPro"/>
</dbReference>
<evidence type="ECO:0000313" key="2">
    <source>
        <dbReference type="EMBL" id="OGL47252.1"/>
    </source>
</evidence>
<dbReference type="PANTHER" id="PTHR11735:SF11">
    <property type="entry name" value="TRNA THREONYLCARBAMOYLADENOSINE BIOSYNTHESIS PROTEIN TSAB"/>
    <property type="match status" value="1"/>
</dbReference>
<dbReference type="Gene3D" id="3.30.420.40">
    <property type="match status" value="2"/>
</dbReference>
<feature type="domain" description="Gcp-like" evidence="1">
    <location>
        <begin position="31"/>
        <end position="225"/>
    </location>
</feature>
<dbReference type="GO" id="GO:0005829">
    <property type="term" value="C:cytosol"/>
    <property type="evidence" value="ECO:0007669"/>
    <property type="project" value="TreeGrafter"/>
</dbReference>
<accession>A0A1F7S0C6</accession>
<organism evidence="2 3">
    <name type="scientific">Candidatus Schekmanbacteria bacterium RBG_13_48_7</name>
    <dbReference type="NCBI Taxonomy" id="1817878"/>
    <lineage>
        <taxon>Bacteria</taxon>
        <taxon>Candidatus Schekmaniibacteriota</taxon>
    </lineage>
</organism>
<dbReference type="AlphaFoldDB" id="A0A1F7S0C6"/>
<dbReference type="CDD" id="cd24032">
    <property type="entry name" value="ASKHA_NBD_TsaB"/>
    <property type="match status" value="1"/>
</dbReference>
<protein>
    <submittedName>
        <fullName evidence="2">tRNA (Adenosine(37)-N6)-threonylcarbamoyltransferase complex dimerization subunit type 1 TsaB</fullName>
    </submittedName>
</protein>
<dbReference type="InterPro" id="IPR000905">
    <property type="entry name" value="Gcp-like_dom"/>
</dbReference>
<dbReference type="InterPro" id="IPR043129">
    <property type="entry name" value="ATPase_NBD"/>
</dbReference>
<comment type="caution">
    <text evidence="2">The sequence shown here is derived from an EMBL/GenBank/DDBJ whole genome shotgun (WGS) entry which is preliminary data.</text>
</comment>
<dbReference type="PANTHER" id="PTHR11735">
    <property type="entry name" value="TRNA N6-ADENOSINE THREONYLCARBAMOYLTRANSFERASE"/>
    <property type="match status" value="1"/>
</dbReference>
<dbReference type="GO" id="GO:0016740">
    <property type="term" value="F:transferase activity"/>
    <property type="evidence" value="ECO:0007669"/>
    <property type="project" value="UniProtKB-KW"/>
</dbReference>
<dbReference type="SUPFAM" id="SSF53067">
    <property type="entry name" value="Actin-like ATPase domain"/>
    <property type="match status" value="2"/>
</dbReference>
<dbReference type="NCBIfam" id="TIGR03725">
    <property type="entry name" value="T6A_YeaZ"/>
    <property type="match status" value="1"/>
</dbReference>
<dbReference type="EMBL" id="MGDD01000090">
    <property type="protein sequence ID" value="OGL47252.1"/>
    <property type="molecule type" value="Genomic_DNA"/>
</dbReference>
<evidence type="ECO:0000259" key="1">
    <source>
        <dbReference type="Pfam" id="PF00814"/>
    </source>
</evidence>
<dbReference type="Pfam" id="PF00814">
    <property type="entry name" value="TsaD"/>
    <property type="match status" value="1"/>
</dbReference>
<evidence type="ECO:0000313" key="3">
    <source>
        <dbReference type="Proteomes" id="UP000179266"/>
    </source>
</evidence>
<dbReference type="Proteomes" id="UP000179266">
    <property type="component" value="Unassembled WGS sequence"/>
</dbReference>
<reference evidence="2 3" key="1">
    <citation type="journal article" date="2016" name="Nat. Commun.">
        <title>Thousands of microbial genomes shed light on interconnected biogeochemical processes in an aquifer system.</title>
        <authorList>
            <person name="Anantharaman K."/>
            <person name="Brown C.T."/>
            <person name="Hug L.A."/>
            <person name="Sharon I."/>
            <person name="Castelle C.J."/>
            <person name="Probst A.J."/>
            <person name="Thomas B.C."/>
            <person name="Singh A."/>
            <person name="Wilkins M.J."/>
            <person name="Karaoz U."/>
            <person name="Brodie E.L."/>
            <person name="Williams K.H."/>
            <person name="Hubbard S.S."/>
            <person name="Banfield J.F."/>
        </authorList>
    </citation>
    <scope>NUCLEOTIDE SEQUENCE [LARGE SCALE GENOMIC DNA]</scope>
</reference>
<gene>
    <name evidence="2" type="ORF">A2161_15720</name>
</gene>
<name>A0A1F7S0C6_9BACT</name>
<sequence length="237" mass="26531">MIVLGFDTSSIICSVGVLNDGEQTALEFLDSSESHSIHLISMIDRALKRSRIQKDQIDLVAVGNGPGSFTGTRIAVTTAKTISYALQKPCIAVNTLDAMAYCIPCTQPFVCPVIDARKNEVYWRLYKCIDLKLCPETDLVLTNINEVFKICPQETSFCGSGVTVYYEQFKKTYMDKFNIISKEVLLKIGIQIARLGQMYHRDGIASDPSVIVPKYIRRPEAEVQWIKRNSSGKETCE</sequence>